<dbReference type="GO" id="GO:0000012">
    <property type="term" value="P:single strand break repair"/>
    <property type="evidence" value="ECO:0007669"/>
    <property type="project" value="TreeGrafter"/>
</dbReference>
<dbReference type="GO" id="GO:1990165">
    <property type="term" value="F:single-strand break-containing DNA binding"/>
    <property type="evidence" value="ECO:0007669"/>
    <property type="project" value="TreeGrafter"/>
</dbReference>
<comment type="catalytic activity">
    <reaction evidence="13">
        <text>a 3'-end 2'-deoxyribonucleotide-3'-diphospho-5'-guanosine-DNA + H2O = a 3'-end 2'-deoxyribonucleotide 3'-phosphate-DNA + GMP + 2 H(+)</text>
        <dbReference type="Rhea" id="RHEA:52140"/>
        <dbReference type="Rhea" id="RHEA-COMP:13186"/>
        <dbReference type="Rhea" id="RHEA-COMP:13187"/>
        <dbReference type="ChEBI" id="CHEBI:15377"/>
        <dbReference type="ChEBI" id="CHEBI:15378"/>
        <dbReference type="ChEBI" id="CHEBI:58115"/>
        <dbReference type="ChEBI" id="CHEBI:136419"/>
        <dbReference type="ChEBI" id="CHEBI:136420"/>
        <dbReference type="EC" id="3.6.1.72"/>
    </reaction>
</comment>
<dbReference type="EC" id="3.6.1.71" evidence="4"/>
<evidence type="ECO:0000256" key="9">
    <source>
        <dbReference type="ARBA" id="ARBA00022833"/>
    </source>
</evidence>
<protein>
    <recommendedName>
        <fullName evidence="17">Aprataxin-like protein</fullName>
        <ecNumber evidence="4">3.6.1.71</ecNumber>
        <ecNumber evidence="3">3.6.1.72</ecNumber>
    </recommendedName>
    <alternativeName>
        <fullName evidence="18">Hit family protein 3</fullName>
    </alternativeName>
</protein>
<name>A0A1D2J9M2_PARBR</name>
<organism evidence="22 23">
    <name type="scientific">Paracoccidioides brasiliensis</name>
    <dbReference type="NCBI Taxonomy" id="121759"/>
    <lineage>
        <taxon>Eukaryota</taxon>
        <taxon>Fungi</taxon>
        <taxon>Dikarya</taxon>
        <taxon>Ascomycota</taxon>
        <taxon>Pezizomycotina</taxon>
        <taxon>Eurotiomycetes</taxon>
        <taxon>Eurotiomycetidae</taxon>
        <taxon>Onygenales</taxon>
        <taxon>Ajellomycetaceae</taxon>
        <taxon>Paracoccidioides</taxon>
    </lineage>
</organism>
<evidence type="ECO:0000259" key="20">
    <source>
        <dbReference type="Pfam" id="PF01230"/>
    </source>
</evidence>
<evidence type="ECO:0000256" key="16">
    <source>
        <dbReference type="ARBA" id="ARBA00059438"/>
    </source>
</evidence>
<comment type="caution">
    <text evidence="22">The sequence shown here is derived from an EMBL/GenBank/DDBJ whole genome shotgun (WGS) entry which is preliminary data.</text>
</comment>
<keyword evidence="12" id="KW-0539">Nucleus</keyword>
<dbReference type="FunFam" id="3.30.428.10:FF:000017">
    <property type="entry name" value="Aprataxin-like protein"/>
    <property type="match status" value="1"/>
</dbReference>
<dbReference type="Pfam" id="PF01230">
    <property type="entry name" value="HIT"/>
    <property type="match status" value="1"/>
</dbReference>
<evidence type="ECO:0000256" key="2">
    <source>
        <dbReference type="ARBA" id="ARBA00004496"/>
    </source>
</evidence>
<evidence type="ECO:0000256" key="13">
    <source>
        <dbReference type="ARBA" id="ARBA00024601"/>
    </source>
</evidence>
<dbReference type="Gene3D" id="3.30.428.10">
    <property type="entry name" value="HIT-like"/>
    <property type="match status" value="1"/>
</dbReference>
<feature type="region of interest" description="Disordered" evidence="19">
    <location>
        <begin position="1"/>
        <end position="62"/>
    </location>
</feature>
<evidence type="ECO:0000256" key="17">
    <source>
        <dbReference type="ARBA" id="ARBA00068941"/>
    </source>
</evidence>
<comment type="function">
    <text evidence="16">DNA-binding protein involved in single-strand DNA break repair, double-strand DNA break repair and base excision repair. Resolves abortive DNA ligation intermediates formed either at base excision sites, or when DNA ligases attempt to repair non-ligatable breaks induced by reactive oxygen species. Catalyzes the release of adenylate groups covalently linked to 5'-phosphate termini, resulting in the production of 5'-phosphate termini that can be efficiently rejoined. Likewise, catalyzes the release of 3'-linked guanosine (DNAppG) and inosine (DNAppI) from DNA, but has higher specific activity with 5'-linked adenosine (AppDNA).</text>
</comment>
<keyword evidence="9" id="KW-0862">Zinc</keyword>
<evidence type="ECO:0000256" key="7">
    <source>
        <dbReference type="ARBA" id="ARBA00022763"/>
    </source>
</evidence>
<proteinExistence type="predicted"/>
<keyword evidence="8" id="KW-0378">Hydrolase</keyword>
<dbReference type="EC" id="3.6.1.72" evidence="3"/>
<gene>
    <name evidence="22" type="ORF">ACO22_05656</name>
</gene>
<evidence type="ECO:0000313" key="23">
    <source>
        <dbReference type="Proteomes" id="UP000242814"/>
    </source>
</evidence>
<comment type="catalytic activity">
    <reaction evidence="14">
        <text>a 5'-end adenosine-5'-diphospho-5'-2'-deoxyribonucleoside-DNA + H2O = a 5'-end 5'-phospho-2'-deoxyribonucleoside-DNA + AMP + 2 H(+)</text>
        <dbReference type="Rhea" id="RHEA:52128"/>
        <dbReference type="Rhea" id="RHEA-COMP:13180"/>
        <dbReference type="Rhea" id="RHEA-COMP:13181"/>
        <dbReference type="ChEBI" id="CHEBI:15377"/>
        <dbReference type="ChEBI" id="CHEBI:15378"/>
        <dbReference type="ChEBI" id="CHEBI:136412"/>
        <dbReference type="ChEBI" id="CHEBI:136413"/>
        <dbReference type="ChEBI" id="CHEBI:456215"/>
        <dbReference type="EC" id="3.6.1.71"/>
    </reaction>
</comment>
<dbReference type="PANTHER" id="PTHR12486:SF4">
    <property type="entry name" value="APRATAXIN"/>
    <property type="match status" value="1"/>
</dbReference>
<comment type="subcellular location">
    <subcellularLocation>
        <location evidence="2">Cytoplasm</location>
    </subcellularLocation>
    <subcellularLocation>
        <location evidence="1">Nucleus</location>
    </subcellularLocation>
</comment>
<dbReference type="GO" id="GO:0033699">
    <property type="term" value="F:DNA 5'-adenosine monophosphate hydrolase activity"/>
    <property type="evidence" value="ECO:0007669"/>
    <property type="project" value="UniProtKB-EC"/>
</dbReference>
<dbReference type="InterPro" id="IPR036265">
    <property type="entry name" value="HIT-like_sf"/>
</dbReference>
<dbReference type="SUPFAM" id="SSF54197">
    <property type="entry name" value="HIT-like"/>
    <property type="match status" value="1"/>
</dbReference>
<dbReference type="GO" id="GO:0046872">
    <property type="term" value="F:metal ion binding"/>
    <property type="evidence" value="ECO:0007669"/>
    <property type="project" value="UniProtKB-KW"/>
</dbReference>
<dbReference type="InterPro" id="IPR032566">
    <property type="entry name" value="Znf-C2HE"/>
</dbReference>
<dbReference type="VEuPathDB" id="FungiDB:PADG_01109"/>
<evidence type="ECO:0000256" key="10">
    <source>
        <dbReference type="ARBA" id="ARBA00023125"/>
    </source>
</evidence>
<keyword evidence="7" id="KW-0227">DNA damage</keyword>
<keyword evidence="11" id="KW-0234">DNA repair</keyword>
<dbReference type="GO" id="GO:0005634">
    <property type="term" value="C:nucleus"/>
    <property type="evidence" value="ECO:0007669"/>
    <property type="project" value="UniProtKB-SubCell"/>
</dbReference>
<evidence type="ECO:0000256" key="12">
    <source>
        <dbReference type="ARBA" id="ARBA00023242"/>
    </source>
</evidence>
<feature type="domain" description="HIT" evidence="20">
    <location>
        <begin position="83"/>
        <end position="206"/>
    </location>
</feature>
<evidence type="ECO:0000259" key="21">
    <source>
        <dbReference type="Pfam" id="PF16278"/>
    </source>
</evidence>
<dbReference type="PANTHER" id="PTHR12486">
    <property type="entry name" value="APRATAXIN-RELATED"/>
    <property type="match status" value="1"/>
</dbReference>
<keyword evidence="10" id="KW-0238">DNA-binding</keyword>
<dbReference type="GO" id="GO:0005737">
    <property type="term" value="C:cytoplasm"/>
    <property type="evidence" value="ECO:0007669"/>
    <property type="project" value="UniProtKB-SubCell"/>
</dbReference>
<dbReference type="Pfam" id="PF16278">
    <property type="entry name" value="zf-C2HE"/>
    <property type="match status" value="1"/>
</dbReference>
<evidence type="ECO:0000256" key="6">
    <source>
        <dbReference type="ARBA" id="ARBA00022723"/>
    </source>
</evidence>
<dbReference type="Proteomes" id="UP000242814">
    <property type="component" value="Unassembled WGS sequence"/>
</dbReference>
<evidence type="ECO:0000256" key="18">
    <source>
        <dbReference type="ARBA" id="ARBA00076243"/>
    </source>
</evidence>
<evidence type="ECO:0000256" key="4">
    <source>
        <dbReference type="ARBA" id="ARBA00012496"/>
    </source>
</evidence>
<dbReference type="InterPro" id="IPR011146">
    <property type="entry name" value="HIT-like"/>
</dbReference>
<dbReference type="GO" id="GO:0030983">
    <property type="term" value="F:mismatched DNA binding"/>
    <property type="evidence" value="ECO:0007669"/>
    <property type="project" value="TreeGrafter"/>
</dbReference>
<sequence length="284" mass="32824">MSRNTSRGSNPGGAGPPAESLLDLKEQPQGRNAFTELMAPKPKQHNPQLPKKDPISTSHKVSSLCKSRDGLGEYIENPSSFPPTRVLYYNDDFVAIHDLYPKSSLHLLLLPCDPTKTHLHPFDAFEDLDFLRKVQKETKKLKQFAAAELRRMYSTVSAQERARQEAMDADPPPDELPPGRDWEKEIMCGIHAHPSMNHLHIHVLAVDRFSSCLKHRRHYNSFSTPFFIDVQDFPLAKDDVRRHPGKEGYLRWDIKCWRCGRMFGNKFKQLKDHLEEEFLDWRTL</sequence>
<dbReference type="EMBL" id="LZYO01000261">
    <property type="protein sequence ID" value="ODH21535.1"/>
    <property type="molecule type" value="Genomic_DNA"/>
</dbReference>
<keyword evidence="5" id="KW-0963">Cytoplasm</keyword>
<evidence type="ECO:0000313" key="22">
    <source>
        <dbReference type="EMBL" id="ODH21535.1"/>
    </source>
</evidence>
<feature type="domain" description="Aprataxin C2HE/C2H2/C2HC zinc finger" evidence="21">
    <location>
        <begin position="223"/>
        <end position="278"/>
    </location>
</feature>
<evidence type="ECO:0000256" key="14">
    <source>
        <dbReference type="ARBA" id="ARBA00044639"/>
    </source>
</evidence>
<reference evidence="22 23" key="1">
    <citation type="submission" date="2016-06" db="EMBL/GenBank/DDBJ databases">
        <authorList>
            <person name="Kjaerup R.B."/>
            <person name="Dalgaard T.S."/>
            <person name="Juul-Madsen H.R."/>
        </authorList>
    </citation>
    <scope>NUCLEOTIDE SEQUENCE [LARGE SCALE GENOMIC DNA]</scope>
    <source>
        <strain evidence="22 23">Pb300</strain>
    </source>
</reference>
<evidence type="ECO:0000256" key="19">
    <source>
        <dbReference type="SAM" id="MobiDB-lite"/>
    </source>
</evidence>
<comment type="catalytic activity">
    <reaction evidence="15">
        <text>a 5'-end adenosine-5'-diphospho-5'-ribonucleoside-2'-deoxyribonucleotide-DNA + H2O = a 5'-end 5'-phospho-ribonucleoside-2'-deoxyribonucleotide-DNA + AMP + 2 H(+)</text>
        <dbReference type="Rhea" id="RHEA:52132"/>
        <dbReference type="Rhea" id="RHEA-COMP:13182"/>
        <dbReference type="Rhea" id="RHEA-COMP:13183"/>
        <dbReference type="ChEBI" id="CHEBI:15377"/>
        <dbReference type="ChEBI" id="CHEBI:15378"/>
        <dbReference type="ChEBI" id="CHEBI:136414"/>
        <dbReference type="ChEBI" id="CHEBI:136415"/>
        <dbReference type="ChEBI" id="CHEBI:456215"/>
        <dbReference type="EC" id="3.6.1.71"/>
    </reaction>
</comment>
<dbReference type="GO" id="GO:0120108">
    <property type="term" value="F:DNA-3'-diphospho-5'-guanosine diphosphatase activity"/>
    <property type="evidence" value="ECO:0007669"/>
    <property type="project" value="UniProtKB-EC"/>
</dbReference>
<accession>A0A1D2J9M2</accession>
<evidence type="ECO:0000256" key="15">
    <source>
        <dbReference type="ARBA" id="ARBA00044713"/>
    </source>
</evidence>
<dbReference type="AlphaFoldDB" id="A0A1D2J9M2"/>
<evidence type="ECO:0000256" key="5">
    <source>
        <dbReference type="ARBA" id="ARBA00022490"/>
    </source>
</evidence>
<keyword evidence="6" id="KW-0479">Metal-binding</keyword>
<evidence type="ECO:0000256" key="1">
    <source>
        <dbReference type="ARBA" id="ARBA00004123"/>
    </source>
</evidence>
<evidence type="ECO:0000256" key="11">
    <source>
        <dbReference type="ARBA" id="ARBA00023204"/>
    </source>
</evidence>
<evidence type="ECO:0000256" key="8">
    <source>
        <dbReference type="ARBA" id="ARBA00022801"/>
    </source>
</evidence>
<dbReference type="GO" id="GO:0003697">
    <property type="term" value="F:single-stranded DNA binding"/>
    <property type="evidence" value="ECO:0007669"/>
    <property type="project" value="TreeGrafter"/>
</dbReference>
<dbReference type="VEuPathDB" id="FungiDB:PABG_02668"/>
<dbReference type="GO" id="GO:0003725">
    <property type="term" value="F:double-stranded RNA binding"/>
    <property type="evidence" value="ECO:0007669"/>
    <property type="project" value="TreeGrafter"/>
</dbReference>
<evidence type="ECO:0000256" key="3">
    <source>
        <dbReference type="ARBA" id="ARBA00012495"/>
    </source>
</evidence>